<dbReference type="AlphaFoldDB" id="A0A7W4H3E7"/>
<name>A0A7W4H3E7_9GAMM</name>
<organism evidence="2 3">
    <name type="scientific">Aquipseudomonas guryensis</name>
    <dbReference type="NCBI Taxonomy" id="2759165"/>
    <lineage>
        <taxon>Bacteria</taxon>
        <taxon>Pseudomonadati</taxon>
        <taxon>Pseudomonadota</taxon>
        <taxon>Gammaproteobacteria</taxon>
        <taxon>Pseudomonadales</taxon>
        <taxon>Pseudomonadaceae</taxon>
        <taxon>Aquipseudomonas</taxon>
    </lineage>
</organism>
<feature type="transmembrane region" description="Helical" evidence="1">
    <location>
        <begin position="137"/>
        <end position="156"/>
    </location>
</feature>
<gene>
    <name evidence="2" type="ORF">H3H45_09830</name>
</gene>
<evidence type="ECO:0000313" key="2">
    <source>
        <dbReference type="EMBL" id="MBB1519536.1"/>
    </source>
</evidence>
<sequence>MNPSVTDPRPQRALRLAVGVALGTALGFGLALPLPFLTPVLVLFLLAMSNQPLGLKGSLILALVVGLTCSCGLLLLPLLRHSPPSGVLLVALGLFLCFRFALRGGSGLVANLMVVGLTLITAAGTASMALGQEVLIALVKAALLTGLCVSLVHALFPEPIGLPPTPAPTPASDPLSSWIALRATLVVVPTWLLAMVDPASYLALIMKAVSLGQQTCVTNARMAGRELLGSTLLGGLLAIALWSLLSILPHLWLFFLLVLLFVLLLARRLYQLTRTRYSASFWLNTAITLLILLGQSVQDSASGKDVYTAFAVRMCLFILVTLYAYLAVLLIDQRSPIPGADKTCS</sequence>
<proteinExistence type="predicted"/>
<dbReference type="EMBL" id="JACJFN010000002">
    <property type="protein sequence ID" value="MBB1519536.1"/>
    <property type="molecule type" value="Genomic_DNA"/>
</dbReference>
<feature type="transmembrane region" description="Helical" evidence="1">
    <location>
        <begin position="86"/>
        <end position="102"/>
    </location>
</feature>
<feature type="transmembrane region" description="Helical" evidence="1">
    <location>
        <begin position="108"/>
        <end position="130"/>
    </location>
</feature>
<keyword evidence="1" id="KW-0472">Membrane</keyword>
<protein>
    <submittedName>
        <fullName evidence="2">DUF2955 domain-containing protein</fullName>
    </submittedName>
</protein>
<keyword evidence="1" id="KW-1133">Transmembrane helix</keyword>
<dbReference type="Proteomes" id="UP000581189">
    <property type="component" value="Unassembled WGS sequence"/>
</dbReference>
<accession>A0A7W4H3E7</accession>
<feature type="transmembrane region" description="Helical" evidence="1">
    <location>
        <begin position="251"/>
        <end position="269"/>
    </location>
</feature>
<feature type="transmembrane region" description="Helical" evidence="1">
    <location>
        <begin position="59"/>
        <end position="79"/>
    </location>
</feature>
<dbReference type="RefSeq" id="WP_182833547.1">
    <property type="nucleotide sequence ID" value="NZ_JACJFN010000002.1"/>
</dbReference>
<comment type="caution">
    <text evidence="2">The sequence shown here is derived from an EMBL/GenBank/DDBJ whole genome shotgun (WGS) entry which is preliminary data.</text>
</comment>
<feature type="transmembrane region" description="Helical" evidence="1">
    <location>
        <begin position="281"/>
        <end position="298"/>
    </location>
</feature>
<feature type="transmembrane region" description="Helical" evidence="1">
    <location>
        <begin position="310"/>
        <end position="331"/>
    </location>
</feature>
<feature type="transmembrane region" description="Helical" evidence="1">
    <location>
        <begin position="20"/>
        <end position="47"/>
    </location>
</feature>
<reference evidence="2 3" key="1">
    <citation type="submission" date="2020-08" db="EMBL/GenBank/DDBJ databases">
        <authorList>
            <person name="Kim C.M."/>
        </authorList>
    </citation>
    <scope>NUCLEOTIDE SEQUENCE [LARGE SCALE GENOMIC DNA]</scope>
    <source>
        <strain evidence="2 3">SR9</strain>
    </source>
</reference>
<dbReference type="Pfam" id="PF11168">
    <property type="entry name" value="DUF2955"/>
    <property type="match status" value="1"/>
</dbReference>
<dbReference type="InterPro" id="IPR022604">
    <property type="entry name" value="DUF2955"/>
</dbReference>
<keyword evidence="3" id="KW-1185">Reference proteome</keyword>
<feature type="transmembrane region" description="Helical" evidence="1">
    <location>
        <begin position="227"/>
        <end position="245"/>
    </location>
</feature>
<feature type="transmembrane region" description="Helical" evidence="1">
    <location>
        <begin position="176"/>
        <end position="196"/>
    </location>
</feature>
<evidence type="ECO:0000313" key="3">
    <source>
        <dbReference type="Proteomes" id="UP000581189"/>
    </source>
</evidence>
<evidence type="ECO:0000256" key="1">
    <source>
        <dbReference type="SAM" id="Phobius"/>
    </source>
</evidence>
<keyword evidence="1" id="KW-0812">Transmembrane</keyword>